<name>A0A6C0B9N6_9ZZZZ</name>
<proteinExistence type="predicted"/>
<reference evidence="1" key="1">
    <citation type="journal article" date="2020" name="Nature">
        <title>Giant virus diversity and host interactions through global metagenomics.</title>
        <authorList>
            <person name="Schulz F."/>
            <person name="Roux S."/>
            <person name="Paez-Espino D."/>
            <person name="Jungbluth S."/>
            <person name="Walsh D.A."/>
            <person name="Denef V.J."/>
            <person name="McMahon K.D."/>
            <person name="Konstantinidis K.T."/>
            <person name="Eloe-Fadrosh E.A."/>
            <person name="Kyrpides N.C."/>
            <person name="Woyke T."/>
        </authorList>
    </citation>
    <scope>NUCLEOTIDE SEQUENCE</scope>
    <source>
        <strain evidence="1">GVMAG-M-3300010158-55</strain>
    </source>
</reference>
<protein>
    <submittedName>
        <fullName evidence="1">Uncharacterized protein</fullName>
    </submittedName>
</protein>
<evidence type="ECO:0000313" key="1">
    <source>
        <dbReference type="EMBL" id="QHS88514.1"/>
    </source>
</evidence>
<accession>A0A6C0B9N6</accession>
<sequence length="371" mass="41548">MSTENAETVFLRALEKYSNHTITSEIIQCKSNLASFLRSEYTFDSTQGLTCVVSDPGEEFDDIMMLHGVYSTIGNVFVIISGGLLTPQERLDYLIRVNPRFQGASFADPFPTPSGTIQFIPDGEFVPKKIKRFVNCGPCSRVTLDSIMFEENAVIITVGANEDGTLSTGINQKQTLGNKLVVEEGVWNRMIERGRKANARIKNMSVDVTRHVLFPNPLKTQCPEFMRTPELLNAMFKTAAMFIISRPPIEYGYRANDGNSEVGIQLYSLFDKTTVDYQMGLIKLQEYVDIGLQKGLEPKYYESAAIPLMITHCMGGRYKEGVFGFSPADKDAKENMSCLTQESSIKVLNYIKTLDELTPAYDPLAYLEAFI</sequence>
<organism evidence="1">
    <name type="scientific">viral metagenome</name>
    <dbReference type="NCBI Taxonomy" id="1070528"/>
    <lineage>
        <taxon>unclassified sequences</taxon>
        <taxon>metagenomes</taxon>
        <taxon>organismal metagenomes</taxon>
    </lineage>
</organism>
<dbReference type="EMBL" id="MN739098">
    <property type="protein sequence ID" value="QHS88514.1"/>
    <property type="molecule type" value="Genomic_DNA"/>
</dbReference>
<dbReference type="AlphaFoldDB" id="A0A6C0B9N6"/>